<dbReference type="Pfam" id="PF00005">
    <property type="entry name" value="ABC_tran"/>
    <property type="match status" value="1"/>
</dbReference>
<keyword evidence="10" id="KW-1185">Reference proteome</keyword>
<dbReference type="GO" id="GO:0016887">
    <property type="term" value="F:ATP hydrolysis activity"/>
    <property type="evidence" value="ECO:0007669"/>
    <property type="project" value="InterPro"/>
</dbReference>
<dbReference type="SUPFAM" id="SSF52540">
    <property type="entry name" value="P-loop containing nucleoside triphosphate hydrolases"/>
    <property type="match status" value="1"/>
</dbReference>
<evidence type="ECO:0000256" key="6">
    <source>
        <dbReference type="ARBA" id="ARBA00022967"/>
    </source>
</evidence>
<keyword evidence="6" id="KW-1278">Translocase</keyword>
<gene>
    <name evidence="9" type="ORF">DSM106044_04440</name>
</gene>
<keyword evidence="3" id="KW-1003">Cell membrane</keyword>
<keyword evidence="2" id="KW-0813">Transport</keyword>
<dbReference type="EMBL" id="QGQD01000086">
    <property type="protein sequence ID" value="TLC98689.1"/>
    <property type="molecule type" value="Genomic_DNA"/>
</dbReference>
<evidence type="ECO:0000256" key="1">
    <source>
        <dbReference type="ARBA" id="ARBA00004236"/>
    </source>
</evidence>
<dbReference type="PANTHER" id="PTHR42711">
    <property type="entry name" value="ABC TRANSPORTER ATP-BINDING PROTEIN"/>
    <property type="match status" value="1"/>
</dbReference>
<reference evidence="9 10" key="1">
    <citation type="journal article" date="2019" name="Anaerobe">
        <title>Detection of Robinsoniella peoriensis in multiple bone samples of a trauma patient.</title>
        <authorList>
            <person name="Schrottner P."/>
            <person name="Hartwich K."/>
            <person name="Bunk B."/>
            <person name="Schober I."/>
            <person name="Helbig S."/>
            <person name="Rudolph W.W."/>
            <person name="Gunzer F."/>
        </authorList>
    </citation>
    <scope>NUCLEOTIDE SEQUENCE [LARGE SCALE GENOMIC DNA]</scope>
    <source>
        <strain evidence="9 10">DSM 106044</strain>
    </source>
</reference>
<organism evidence="9 10">
    <name type="scientific">Robinsoniella peoriensis</name>
    <dbReference type="NCBI Taxonomy" id="180332"/>
    <lineage>
        <taxon>Bacteria</taxon>
        <taxon>Bacillati</taxon>
        <taxon>Bacillota</taxon>
        <taxon>Clostridia</taxon>
        <taxon>Lachnospirales</taxon>
        <taxon>Lachnospiraceae</taxon>
        <taxon>Robinsoniella</taxon>
    </lineage>
</organism>
<keyword evidence="5 9" id="KW-0067">ATP-binding</keyword>
<evidence type="ECO:0000256" key="4">
    <source>
        <dbReference type="ARBA" id="ARBA00022741"/>
    </source>
</evidence>
<evidence type="ECO:0000256" key="2">
    <source>
        <dbReference type="ARBA" id="ARBA00022448"/>
    </source>
</evidence>
<dbReference type="PANTHER" id="PTHR42711:SF13">
    <property type="entry name" value="ABC TRANSPORTER, ATP-BINDING PROTEIN"/>
    <property type="match status" value="1"/>
</dbReference>
<dbReference type="InterPro" id="IPR027417">
    <property type="entry name" value="P-loop_NTPase"/>
</dbReference>
<dbReference type="PROSITE" id="PS50893">
    <property type="entry name" value="ABC_TRANSPORTER_2"/>
    <property type="match status" value="1"/>
</dbReference>
<evidence type="ECO:0000256" key="5">
    <source>
        <dbReference type="ARBA" id="ARBA00022840"/>
    </source>
</evidence>
<dbReference type="RefSeq" id="WP_330386741.1">
    <property type="nucleotide sequence ID" value="NZ_CABMJZ010000032.1"/>
</dbReference>
<dbReference type="EC" id="3.6.3.-" evidence="9"/>
<protein>
    <submittedName>
        <fullName evidence="9">Fluoroquinolones export ATP-binding protein</fullName>
        <ecNumber evidence="9">3.6.3.-</ecNumber>
    </submittedName>
</protein>
<sequence length="304" mass="34087">MILSTCLIVAVLQASLQYAMGINMGEIVIRDISKSFNEKCVLNNVNLKIEEGEVFGLLGPSGAGKTTLIKILTGQLKPDLGEGTIFGKSCVQLDREDYKMIGMVLDNSGLYERLSCYDNMLLPARIYGVEKKRIGVLLKRVGLEDAEKKAVEKLSKGMRQRLVLARAMLHQPKLLFLDEPTSGLDPSVTQTIHELLQELKKEGTTIFLTTHNMEEAYKLCDHVALLNDGGIVEYGVPEELCRKYNTQNIITILCKDKSIVKLKNTRENADRIMEYFQGECVESIHSSEPDLETVFMELTGRRLL</sequence>
<dbReference type="AlphaFoldDB" id="A0A4U8Q1U3"/>
<dbReference type="Proteomes" id="UP000306509">
    <property type="component" value="Unassembled WGS sequence"/>
</dbReference>
<dbReference type="CDD" id="cd03230">
    <property type="entry name" value="ABC_DR_subfamily_A"/>
    <property type="match status" value="1"/>
</dbReference>
<keyword evidence="4" id="KW-0547">Nucleotide-binding</keyword>
<dbReference type="InterPro" id="IPR003439">
    <property type="entry name" value="ABC_transporter-like_ATP-bd"/>
</dbReference>
<evidence type="ECO:0000256" key="3">
    <source>
        <dbReference type="ARBA" id="ARBA00022475"/>
    </source>
</evidence>
<feature type="domain" description="ABC transporter" evidence="8">
    <location>
        <begin position="27"/>
        <end position="253"/>
    </location>
</feature>
<dbReference type="STRING" id="180332.GCA_000797495_00415"/>
<dbReference type="PROSITE" id="PS00211">
    <property type="entry name" value="ABC_TRANSPORTER_1"/>
    <property type="match status" value="1"/>
</dbReference>
<evidence type="ECO:0000313" key="10">
    <source>
        <dbReference type="Proteomes" id="UP000306509"/>
    </source>
</evidence>
<accession>A0A4U8Q1U3</accession>
<proteinExistence type="predicted"/>
<comment type="subcellular location">
    <subcellularLocation>
        <location evidence="1">Cell membrane</location>
    </subcellularLocation>
</comment>
<keyword evidence="7" id="KW-0472">Membrane</keyword>
<dbReference type="FunFam" id="3.40.50.300:FF:000589">
    <property type="entry name" value="ABC transporter, ATP-binding subunit"/>
    <property type="match status" value="1"/>
</dbReference>
<comment type="caution">
    <text evidence="9">The sequence shown here is derived from an EMBL/GenBank/DDBJ whole genome shotgun (WGS) entry which is preliminary data.</text>
</comment>
<evidence type="ECO:0000259" key="8">
    <source>
        <dbReference type="PROSITE" id="PS50893"/>
    </source>
</evidence>
<dbReference type="GO" id="GO:0005524">
    <property type="term" value="F:ATP binding"/>
    <property type="evidence" value="ECO:0007669"/>
    <property type="project" value="UniProtKB-KW"/>
</dbReference>
<dbReference type="InterPro" id="IPR017871">
    <property type="entry name" value="ABC_transporter-like_CS"/>
</dbReference>
<name>A0A4U8Q1U3_9FIRM</name>
<dbReference type="GO" id="GO:0005886">
    <property type="term" value="C:plasma membrane"/>
    <property type="evidence" value="ECO:0007669"/>
    <property type="project" value="UniProtKB-SubCell"/>
</dbReference>
<dbReference type="InterPro" id="IPR050763">
    <property type="entry name" value="ABC_transporter_ATP-binding"/>
</dbReference>
<dbReference type="SMART" id="SM00382">
    <property type="entry name" value="AAA"/>
    <property type="match status" value="1"/>
</dbReference>
<dbReference type="Gene3D" id="3.40.50.300">
    <property type="entry name" value="P-loop containing nucleotide triphosphate hydrolases"/>
    <property type="match status" value="1"/>
</dbReference>
<keyword evidence="9" id="KW-0378">Hydrolase</keyword>
<evidence type="ECO:0000256" key="7">
    <source>
        <dbReference type="ARBA" id="ARBA00023136"/>
    </source>
</evidence>
<dbReference type="InterPro" id="IPR003593">
    <property type="entry name" value="AAA+_ATPase"/>
</dbReference>
<evidence type="ECO:0000313" key="9">
    <source>
        <dbReference type="EMBL" id="TLC98689.1"/>
    </source>
</evidence>